<comment type="caution">
    <text evidence="3">The sequence shown here is derived from an EMBL/GenBank/DDBJ whole genome shotgun (WGS) entry which is preliminary data.</text>
</comment>
<proteinExistence type="predicted"/>
<keyword evidence="2" id="KW-0812">Transmembrane</keyword>
<evidence type="ECO:0000256" key="1">
    <source>
        <dbReference type="SAM" id="Coils"/>
    </source>
</evidence>
<dbReference type="RefSeq" id="WP_366192901.1">
    <property type="nucleotide sequence ID" value="NZ_JBFBVU010000010.1"/>
</dbReference>
<gene>
    <name evidence="3" type="ORF">AB0T83_10070</name>
</gene>
<keyword evidence="1" id="KW-0175">Coiled coil</keyword>
<name>A0ABV3L6G8_9RHOB</name>
<evidence type="ECO:0000313" key="3">
    <source>
        <dbReference type="EMBL" id="MEV8467125.1"/>
    </source>
</evidence>
<organism evidence="3 4">
    <name type="scientific">Meridianimarinicoccus marinus</name>
    <dbReference type="NCBI Taxonomy" id="3231483"/>
    <lineage>
        <taxon>Bacteria</taxon>
        <taxon>Pseudomonadati</taxon>
        <taxon>Pseudomonadota</taxon>
        <taxon>Alphaproteobacteria</taxon>
        <taxon>Rhodobacterales</taxon>
        <taxon>Paracoccaceae</taxon>
        <taxon>Meridianimarinicoccus</taxon>
    </lineage>
</organism>
<keyword evidence="2" id="KW-1133">Transmembrane helix</keyword>
<feature type="coiled-coil region" evidence="1">
    <location>
        <begin position="42"/>
        <end position="98"/>
    </location>
</feature>
<dbReference type="EMBL" id="JBFBVU010000010">
    <property type="protein sequence ID" value="MEV8467125.1"/>
    <property type="molecule type" value="Genomic_DNA"/>
</dbReference>
<protein>
    <recommendedName>
        <fullName evidence="5">DUF3552 domain-containing protein</fullName>
    </recommendedName>
</protein>
<accession>A0ABV3L6G8</accession>
<keyword evidence="2" id="KW-0472">Membrane</keyword>
<evidence type="ECO:0008006" key="5">
    <source>
        <dbReference type="Google" id="ProtNLM"/>
    </source>
</evidence>
<keyword evidence="4" id="KW-1185">Reference proteome</keyword>
<sequence>MDRTEFIIATAILLFGAFCLGFVTHWVVSRLSHVSKADLSELDSMAEALHDAEEARDAARTELKEEEGRLHGRLKEAEAELKAAMEGLQSARRETEELRAFISKQNMGST</sequence>
<evidence type="ECO:0000256" key="2">
    <source>
        <dbReference type="SAM" id="Phobius"/>
    </source>
</evidence>
<dbReference type="Proteomes" id="UP001553161">
    <property type="component" value="Unassembled WGS sequence"/>
</dbReference>
<evidence type="ECO:0000313" key="4">
    <source>
        <dbReference type="Proteomes" id="UP001553161"/>
    </source>
</evidence>
<feature type="transmembrane region" description="Helical" evidence="2">
    <location>
        <begin position="6"/>
        <end position="28"/>
    </location>
</feature>
<reference evidence="3 4" key="1">
    <citation type="submission" date="2024-07" db="EMBL/GenBank/DDBJ databases">
        <authorList>
            <person name="Kang M."/>
        </authorList>
    </citation>
    <scope>NUCLEOTIDE SEQUENCE [LARGE SCALE GENOMIC DNA]</scope>
    <source>
        <strain evidence="3 4">DFM31</strain>
    </source>
</reference>